<feature type="binding site" evidence="6">
    <location>
        <begin position="309"/>
        <end position="312"/>
    </location>
    <ligand>
        <name>GTP</name>
        <dbReference type="ChEBI" id="CHEBI:37565"/>
    </ligand>
</feature>
<evidence type="ECO:0000256" key="7">
    <source>
        <dbReference type="PIRSR" id="PIRSR006809-2"/>
    </source>
</evidence>
<keyword evidence="2 5" id="KW-0547">Nucleotide-binding</keyword>
<comment type="caution">
    <text evidence="9">The sequence shown here is derived from an EMBL/GenBank/DDBJ whole genome shotgun (WGS) entry which is preliminary data.</text>
</comment>
<dbReference type="InterPro" id="IPR025121">
    <property type="entry name" value="GTPase_HflX_N"/>
</dbReference>
<comment type="function">
    <text evidence="5">GTPase that associates with the 50S ribosomal subunit and may have a role during protein synthesis or ribosome biogenesis.</text>
</comment>
<evidence type="ECO:0000313" key="10">
    <source>
        <dbReference type="Proteomes" id="UP001596414"/>
    </source>
</evidence>
<dbReference type="Pfam" id="PF01926">
    <property type="entry name" value="MMR_HSR1"/>
    <property type="match status" value="1"/>
</dbReference>
<dbReference type="SUPFAM" id="SSF52540">
    <property type="entry name" value="P-loop containing nucleoside triphosphate hydrolases"/>
    <property type="match status" value="1"/>
</dbReference>
<dbReference type="Gene3D" id="3.40.50.300">
    <property type="entry name" value="P-loop containing nucleotide triphosphate hydrolases"/>
    <property type="match status" value="1"/>
</dbReference>
<reference evidence="9 10" key="1">
    <citation type="journal article" date="2014" name="Int. J. Syst. Evol. Microbiol.">
        <title>Complete genome sequence of Corynebacterium casei LMG S-19264T (=DSM 44701T), isolated from a smear-ripened cheese.</title>
        <authorList>
            <consortium name="US DOE Joint Genome Institute (JGI-PGF)"/>
            <person name="Walter F."/>
            <person name="Albersmeier A."/>
            <person name="Kalinowski J."/>
            <person name="Ruckert C."/>
        </authorList>
    </citation>
    <scope>NUCLEOTIDE SEQUENCE [LARGE SCALE GENOMIC DNA]</scope>
    <source>
        <strain evidence="9 10">CGMCC 4.7215</strain>
    </source>
</reference>
<evidence type="ECO:0000256" key="6">
    <source>
        <dbReference type="PIRSR" id="PIRSR006809-1"/>
    </source>
</evidence>
<comment type="subunit">
    <text evidence="5">Monomer. Associates with the 50S ribosomal subunit.</text>
</comment>
<dbReference type="Pfam" id="PF16360">
    <property type="entry name" value="GTP-bdg_M"/>
    <property type="match status" value="1"/>
</dbReference>
<feature type="binding site" evidence="6">
    <location>
        <begin position="244"/>
        <end position="247"/>
    </location>
    <ligand>
        <name>GTP</name>
        <dbReference type="ChEBI" id="CHEBI:37565"/>
    </ligand>
</feature>
<dbReference type="InterPro" id="IPR027417">
    <property type="entry name" value="P-loop_NTPase"/>
</dbReference>
<proteinExistence type="inferred from homology"/>
<dbReference type="PANTHER" id="PTHR10229:SF8">
    <property type="entry name" value="GTPASE HFLX"/>
    <property type="match status" value="1"/>
</dbReference>
<evidence type="ECO:0000313" key="9">
    <source>
        <dbReference type="EMBL" id="MFC7127531.1"/>
    </source>
</evidence>
<dbReference type="PANTHER" id="PTHR10229">
    <property type="entry name" value="GTP-BINDING PROTEIN HFLX"/>
    <property type="match status" value="1"/>
</dbReference>
<evidence type="ECO:0000256" key="4">
    <source>
        <dbReference type="ARBA" id="ARBA00023134"/>
    </source>
</evidence>
<protein>
    <recommendedName>
        <fullName evidence="5">GTPase HflX</fullName>
    </recommendedName>
    <alternativeName>
        <fullName evidence="5">GTP-binding protein HflX</fullName>
    </alternativeName>
</protein>
<dbReference type="EMBL" id="JBHSZQ010000050">
    <property type="protein sequence ID" value="MFC7127531.1"/>
    <property type="molecule type" value="Genomic_DNA"/>
</dbReference>
<comment type="cofactor">
    <cofactor evidence="7">
        <name>Mg(2+)</name>
        <dbReference type="ChEBI" id="CHEBI:18420"/>
    </cofactor>
</comment>
<dbReference type="Gene3D" id="3.40.50.11060">
    <property type="entry name" value="GTPase HflX, N-terminal domain"/>
    <property type="match status" value="1"/>
</dbReference>
<keyword evidence="4 5" id="KW-0342">GTP-binding</keyword>
<evidence type="ECO:0000256" key="1">
    <source>
        <dbReference type="ARBA" id="ARBA00022723"/>
    </source>
</evidence>
<dbReference type="AlphaFoldDB" id="A0ABD5X8Q6"/>
<evidence type="ECO:0000256" key="3">
    <source>
        <dbReference type="ARBA" id="ARBA00022842"/>
    </source>
</evidence>
<dbReference type="InterPro" id="IPR030394">
    <property type="entry name" value="G_HFLX_dom"/>
</dbReference>
<dbReference type="GO" id="GO:0005525">
    <property type="term" value="F:GTP binding"/>
    <property type="evidence" value="ECO:0007669"/>
    <property type="project" value="UniProtKB-UniRule"/>
</dbReference>
<dbReference type="HAMAP" id="MF_00900">
    <property type="entry name" value="GTPase_HflX"/>
    <property type="match status" value="1"/>
</dbReference>
<dbReference type="PROSITE" id="PS51705">
    <property type="entry name" value="G_HFLX"/>
    <property type="match status" value="1"/>
</dbReference>
<dbReference type="RefSeq" id="WP_267639053.1">
    <property type="nucleotide sequence ID" value="NZ_JAODIY010000048.1"/>
</dbReference>
<dbReference type="Pfam" id="PF13167">
    <property type="entry name" value="GTP-bdg_N"/>
    <property type="match status" value="1"/>
</dbReference>
<feature type="binding site" evidence="7">
    <location>
        <position position="225"/>
    </location>
    <ligand>
        <name>Mg(2+)</name>
        <dbReference type="ChEBI" id="CHEBI:18420"/>
    </ligand>
</feature>
<organism evidence="9 10">
    <name type="scientific">Halovenus rubra</name>
    <dbReference type="NCBI Taxonomy" id="869890"/>
    <lineage>
        <taxon>Archaea</taxon>
        <taxon>Methanobacteriati</taxon>
        <taxon>Methanobacteriota</taxon>
        <taxon>Stenosarchaea group</taxon>
        <taxon>Halobacteria</taxon>
        <taxon>Halobacteriales</taxon>
        <taxon>Haloarculaceae</taxon>
        <taxon>Halovenus</taxon>
    </lineage>
</organism>
<feature type="binding site" evidence="6">
    <location>
        <begin position="185"/>
        <end position="192"/>
    </location>
    <ligand>
        <name>GTP</name>
        <dbReference type="ChEBI" id="CHEBI:37565"/>
    </ligand>
</feature>
<dbReference type="PIRSF" id="PIRSF006809">
    <property type="entry name" value="GTP-binding_hflX_prd"/>
    <property type="match status" value="1"/>
</dbReference>
<dbReference type="Proteomes" id="UP001596414">
    <property type="component" value="Unassembled WGS sequence"/>
</dbReference>
<sequence length="417" mass="46244">MLQTAIVAQRTAEEKPDTEEIRGLTEAAGARILGEVTQQRPPDPGTELGPGKVDEIADMVEATGADTVVVDAELTPQQTVTLEDTVGAHVVDRHRVVLEIFAEQARTRRAQLQVELARLRYRLPRVRALSDEGALNRFTESGTPYYDLLDRIDELERKLDDLPSVAQQHREQRRENGFELVALAGYTNAGKSTLLRRLAEEMELDPERHEDLDETATVEDRLFKTLETTTRRATLNGRSALLTDTVGFLDDLPHWLVESFRNTLTAVEEADTVVVVADLAQSADELRRKLETVHDALGDDHPPVVTVLNKADLVSEAKRTERAKAIADLAPDPVVISAEEDTDLNGLTTQICKQLPTLAHTELTLPLTDEAMSLLSWLHDEAVDVEVTYGTDRATVEVAARPPTLERARSRLEELPA</sequence>
<name>A0ABD5X8Q6_9EURY</name>
<keyword evidence="3 7" id="KW-0460">Magnesium</keyword>
<dbReference type="InterPro" id="IPR016496">
    <property type="entry name" value="GTPase_HflX"/>
</dbReference>
<keyword evidence="5" id="KW-0963">Cytoplasm</keyword>
<dbReference type="GO" id="GO:0005737">
    <property type="term" value="C:cytoplasm"/>
    <property type="evidence" value="ECO:0007669"/>
    <property type="project" value="UniProtKB-SubCell"/>
</dbReference>
<accession>A0ABD5X8Q6</accession>
<feature type="domain" description="Hflx-type G" evidence="8">
    <location>
        <begin position="179"/>
        <end position="359"/>
    </location>
</feature>
<dbReference type="InterPro" id="IPR006073">
    <property type="entry name" value="GTP-bd"/>
</dbReference>
<dbReference type="GO" id="GO:0046872">
    <property type="term" value="F:metal ion binding"/>
    <property type="evidence" value="ECO:0007669"/>
    <property type="project" value="UniProtKB-KW"/>
</dbReference>
<dbReference type="InterPro" id="IPR032305">
    <property type="entry name" value="GTP-bd_M"/>
</dbReference>
<gene>
    <name evidence="5" type="primary">hflX</name>
    <name evidence="9" type="ORF">ACFQJ7_16155</name>
</gene>
<dbReference type="InterPro" id="IPR042108">
    <property type="entry name" value="GTPase_HflX_N_sf"/>
</dbReference>
<feature type="binding site" evidence="7">
    <location>
        <position position="192"/>
    </location>
    <ligand>
        <name>Mg(2+)</name>
        <dbReference type="ChEBI" id="CHEBI:18420"/>
    </ligand>
</feature>
<dbReference type="GO" id="GO:0003924">
    <property type="term" value="F:GTPase activity"/>
    <property type="evidence" value="ECO:0007669"/>
    <property type="project" value="UniProtKB-UniRule"/>
</dbReference>
<evidence type="ECO:0000259" key="8">
    <source>
        <dbReference type="PROSITE" id="PS51705"/>
    </source>
</evidence>
<evidence type="ECO:0000256" key="2">
    <source>
        <dbReference type="ARBA" id="ARBA00022741"/>
    </source>
</evidence>
<comment type="similarity">
    <text evidence="5">Belongs to the TRAFAC class OBG-HflX-like GTPase superfamily. HflX GTPase family.</text>
</comment>
<evidence type="ECO:0000256" key="5">
    <source>
        <dbReference type="HAMAP-Rule" id="MF_00900"/>
    </source>
</evidence>
<keyword evidence="1 7" id="KW-0479">Metal-binding</keyword>
<comment type="subcellular location">
    <subcellularLocation>
        <location evidence="5">Cytoplasm</location>
    </subcellularLocation>
    <text evidence="5">May associate with membranes.</text>
</comment>